<dbReference type="PROSITE" id="PS50106">
    <property type="entry name" value="PDZ"/>
    <property type="match status" value="1"/>
</dbReference>
<evidence type="ECO:0000313" key="2">
    <source>
        <dbReference type="Proteomes" id="UP000887566"/>
    </source>
</evidence>
<keyword evidence="2" id="KW-1185">Reference proteome</keyword>
<organism evidence="2 3">
    <name type="scientific">Plectus sambesii</name>
    <dbReference type="NCBI Taxonomy" id="2011161"/>
    <lineage>
        <taxon>Eukaryota</taxon>
        <taxon>Metazoa</taxon>
        <taxon>Ecdysozoa</taxon>
        <taxon>Nematoda</taxon>
        <taxon>Chromadorea</taxon>
        <taxon>Plectida</taxon>
        <taxon>Plectina</taxon>
        <taxon>Plectoidea</taxon>
        <taxon>Plectidae</taxon>
        <taxon>Plectus</taxon>
    </lineage>
</organism>
<dbReference type="WBParaSite" id="PSAMB.scaffold1587size29666.g13897.t1">
    <property type="protein sequence ID" value="PSAMB.scaffold1587size29666.g13897.t1"/>
    <property type="gene ID" value="PSAMB.scaffold1587size29666.g13897"/>
</dbReference>
<sequence>MGGRHCAQTELIKERLAKCEWLRIQLRRRRPTDRFGFTIVGGQQDGVGLYVKCVEVDSPADLAGLKEGDEVVVAEARDARILTRDDFVRLSVRRCSLTMFVKRK</sequence>
<accession>A0A914V670</accession>
<evidence type="ECO:0000313" key="3">
    <source>
        <dbReference type="WBParaSite" id="PSAMB.scaffold1587size29666.g13897.t1"/>
    </source>
</evidence>
<name>A0A914V670_9BILA</name>
<dbReference type="AlphaFoldDB" id="A0A914V670"/>
<dbReference type="SMART" id="SM00228">
    <property type="entry name" value="PDZ"/>
    <property type="match status" value="1"/>
</dbReference>
<proteinExistence type="predicted"/>
<dbReference type="Gene3D" id="2.30.42.10">
    <property type="match status" value="1"/>
</dbReference>
<reference evidence="3" key="1">
    <citation type="submission" date="2022-11" db="UniProtKB">
        <authorList>
            <consortium name="WormBaseParasite"/>
        </authorList>
    </citation>
    <scope>IDENTIFICATION</scope>
</reference>
<dbReference type="Pfam" id="PF00595">
    <property type="entry name" value="PDZ"/>
    <property type="match status" value="1"/>
</dbReference>
<dbReference type="Proteomes" id="UP000887566">
    <property type="component" value="Unplaced"/>
</dbReference>
<dbReference type="SUPFAM" id="SSF50156">
    <property type="entry name" value="PDZ domain-like"/>
    <property type="match status" value="1"/>
</dbReference>
<evidence type="ECO:0000259" key="1">
    <source>
        <dbReference type="PROSITE" id="PS50106"/>
    </source>
</evidence>
<dbReference type="InterPro" id="IPR001478">
    <property type="entry name" value="PDZ"/>
</dbReference>
<feature type="domain" description="PDZ" evidence="1">
    <location>
        <begin position="23"/>
        <end position="90"/>
    </location>
</feature>
<protein>
    <submittedName>
        <fullName evidence="3">PDZ domain-containing protein</fullName>
    </submittedName>
</protein>
<dbReference type="InterPro" id="IPR036034">
    <property type="entry name" value="PDZ_sf"/>
</dbReference>